<evidence type="ECO:0000313" key="2">
    <source>
        <dbReference type="Proteomes" id="UP001165960"/>
    </source>
</evidence>
<protein>
    <submittedName>
        <fullName evidence="1">Uncharacterized protein</fullName>
    </submittedName>
</protein>
<name>A0ACC2T3W3_9FUNG</name>
<accession>A0ACC2T3W3</accession>
<gene>
    <name evidence="1" type="ORF">DSO57_1021057</name>
</gene>
<keyword evidence="2" id="KW-1185">Reference proteome</keyword>
<reference evidence="1" key="1">
    <citation type="submission" date="2022-04" db="EMBL/GenBank/DDBJ databases">
        <title>Genome of the entomopathogenic fungus Entomophthora muscae.</title>
        <authorList>
            <person name="Elya C."/>
            <person name="Lovett B.R."/>
            <person name="Lee E."/>
            <person name="Macias A.M."/>
            <person name="Hajek A.E."/>
            <person name="De Bivort B.L."/>
            <person name="Kasson M.T."/>
            <person name="De Fine Licht H.H."/>
            <person name="Stajich J.E."/>
        </authorList>
    </citation>
    <scope>NUCLEOTIDE SEQUENCE</scope>
    <source>
        <strain evidence="1">Berkeley</strain>
    </source>
</reference>
<dbReference type="EMBL" id="QTSX02003651">
    <property type="protein sequence ID" value="KAJ9069191.1"/>
    <property type="molecule type" value="Genomic_DNA"/>
</dbReference>
<proteinExistence type="predicted"/>
<comment type="caution">
    <text evidence="1">The sequence shown here is derived from an EMBL/GenBank/DDBJ whole genome shotgun (WGS) entry which is preliminary data.</text>
</comment>
<sequence length="96" mass="10488">MLGIPYLWSVVTIWLSLFLPYILSQGPATLCFPGPCPTPTLKLEELSPVVESDGLLFDPPTVFSSIKRVPYTDIHIVSSLGFGLLAQLPGSLCLLW</sequence>
<evidence type="ECO:0000313" key="1">
    <source>
        <dbReference type="EMBL" id="KAJ9069191.1"/>
    </source>
</evidence>
<organism evidence="1 2">
    <name type="scientific">Entomophthora muscae</name>
    <dbReference type="NCBI Taxonomy" id="34485"/>
    <lineage>
        <taxon>Eukaryota</taxon>
        <taxon>Fungi</taxon>
        <taxon>Fungi incertae sedis</taxon>
        <taxon>Zoopagomycota</taxon>
        <taxon>Entomophthoromycotina</taxon>
        <taxon>Entomophthoromycetes</taxon>
        <taxon>Entomophthorales</taxon>
        <taxon>Entomophthoraceae</taxon>
        <taxon>Entomophthora</taxon>
    </lineage>
</organism>
<dbReference type="Proteomes" id="UP001165960">
    <property type="component" value="Unassembled WGS sequence"/>
</dbReference>